<protein>
    <submittedName>
        <fullName evidence="3">Phosphoribosyltransferase</fullName>
    </submittedName>
</protein>
<dbReference type="PANTHER" id="PTHR47505">
    <property type="entry name" value="DNA UTILIZATION PROTEIN YHGH"/>
    <property type="match status" value="1"/>
</dbReference>
<comment type="caution">
    <text evidence="3">The sequence shown here is derived from an EMBL/GenBank/DDBJ whole genome shotgun (WGS) entry which is preliminary data.</text>
</comment>
<dbReference type="Pfam" id="PF18912">
    <property type="entry name" value="DZR_2"/>
    <property type="match status" value="1"/>
</dbReference>
<dbReference type="Proteomes" id="UP000223527">
    <property type="component" value="Unassembled WGS sequence"/>
</dbReference>
<evidence type="ECO:0000259" key="2">
    <source>
        <dbReference type="Pfam" id="PF18912"/>
    </source>
</evidence>
<accession>A0A2C7A670</accession>
<name>A0A2C7A670_9PROT</name>
<organism evidence="3 4">
    <name type="scientific">Teichococcus rhizosphaerae</name>
    <dbReference type="NCBI Taxonomy" id="1335062"/>
    <lineage>
        <taxon>Bacteria</taxon>
        <taxon>Pseudomonadati</taxon>
        <taxon>Pseudomonadota</taxon>
        <taxon>Alphaproteobacteria</taxon>
        <taxon>Acetobacterales</taxon>
        <taxon>Roseomonadaceae</taxon>
        <taxon>Roseomonas</taxon>
    </lineage>
</organism>
<dbReference type="PANTHER" id="PTHR47505:SF1">
    <property type="entry name" value="DNA UTILIZATION PROTEIN YHGH"/>
    <property type="match status" value="1"/>
</dbReference>
<keyword evidence="3" id="KW-0808">Transferase</keyword>
<keyword evidence="4" id="KW-1185">Reference proteome</keyword>
<dbReference type="Gene3D" id="3.40.50.2020">
    <property type="match status" value="1"/>
</dbReference>
<evidence type="ECO:0000313" key="4">
    <source>
        <dbReference type="Proteomes" id="UP000223527"/>
    </source>
</evidence>
<dbReference type="OrthoDB" id="9779910at2"/>
<feature type="domain" description="Double zinc ribbon" evidence="2">
    <location>
        <begin position="8"/>
        <end position="73"/>
    </location>
</feature>
<dbReference type="InterPro" id="IPR051910">
    <property type="entry name" value="ComF/GntX_DNA_util-trans"/>
</dbReference>
<gene>
    <name evidence="3" type="ORF">CR162_20375</name>
</gene>
<reference evidence="3 4" key="1">
    <citation type="submission" date="2017-10" db="EMBL/GenBank/DDBJ databases">
        <authorList>
            <person name="Banno H."/>
            <person name="Chua N.-H."/>
        </authorList>
    </citation>
    <scope>NUCLEOTIDE SEQUENCE [LARGE SCALE GENOMIC DNA]</scope>
    <source>
        <strain evidence="3 4">YW11</strain>
    </source>
</reference>
<proteinExistence type="inferred from homology"/>
<dbReference type="SUPFAM" id="SSF53271">
    <property type="entry name" value="PRTase-like"/>
    <property type="match status" value="1"/>
</dbReference>
<comment type="similarity">
    <text evidence="1">Belongs to the ComF/GntX family.</text>
</comment>
<dbReference type="InterPro" id="IPR000836">
    <property type="entry name" value="PRTase_dom"/>
</dbReference>
<dbReference type="InterPro" id="IPR044005">
    <property type="entry name" value="DZR_2"/>
</dbReference>
<dbReference type="CDD" id="cd06223">
    <property type="entry name" value="PRTases_typeI"/>
    <property type="match status" value="1"/>
</dbReference>
<dbReference type="GO" id="GO:0016757">
    <property type="term" value="F:glycosyltransferase activity"/>
    <property type="evidence" value="ECO:0007669"/>
    <property type="project" value="UniProtKB-KW"/>
</dbReference>
<dbReference type="EMBL" id="PDNU01000068">
    <property type="protein sequence ID" value="PHK93103.1"/>
    <property type="molecule type" value="Genomic_DNA"/>
</dbReference>
<sequence length="262" mass="27374">MLRLGHAALDALLPPRCLACATPVLAEGTLCAACFREIRLIGPPLCLCCGIPFLHARQGEPALGGGLLCPRCAETPPVYARARAAYLYDAGAKRLLLPFKYAGRTELALPLARQMAHAGRELLAEADMLLPVPLHRRRLLSRGYNQAGLLAARLSRLGGVPWAPDLLRRARATTALARHGAAERAALLDGAFRLAPGGAARVAGRRLLLVDDVLTSGATASACAAVLMAAGAARVEVLAAARVPDPRLAEKDMAGLALPGDA</sequence>
<evidence type="ECO:0000313" key="3">
    <source>
        <dbReference type="EMBL" id="PHK93103.1"/>
    </source>
</evidence>
<evidence type="ECO:0000256" key="1">
    <source>
        <dbReference type="ARBA" id="ARBA00008007"/>
    </source>
</evidence>
<keyword evidence="3" id="KW-0328">Glycosyltransferase</keyword>
<dbReference type="InterPro" id="IPR029057">
    <property type="entry name" value="PRTase-like"/>
</dbReference>
<dbReference type="AlphaFoldDB" id="A0A2C7A670"/>